<dbReference type="EMBL" id="JAOYFB010000038">
    <property type="protein sequence ID" value="KAK4027036.1"/>
    <property type="molecule type" value="Genomic_DNA"/>
</dbReference>
<sequence>MAGGSDQLDLGRRGEPYRLSWGRRILYPIEKKKSHRDGDWLKTIRGHQQMGSFSEIRLLE</sequence>
<gene>
    <name evidence="1" type="ORF">OUZ56_016056</name>
</gene>
<reference evidence="1 2" key="1">
    <citation type="journal article" date="2023" name="Nucleic Acids Res.">
        <title>The hologenome of Daphnia magna reveals possible DNA methylation and microbiome-mediated evolution of the host genome.</title>
        <authorList>
            <person name="Chaturvedi A."/>
            <person name="Li X."/>
            <person name="Dhandapani V."/>
            <person name="Marshall H."/>
            <person name="Kissane S."/>
            <person name="Cuenca-Cambronero M."/>
            <person name="Asole G."/>
            <person name="Calvet F."/>
            <person name="Ruiz-Romero M."/>
            <person name="Marangio P."/>
            <person name="Guigo R."/>
            <person name="Rago D."/>
            <person name="Mirbahai L."/>
            <person name="Eastwood N."/>
            <person name="Colbourne J.K."/>
            <person name="Zhou J."/>
            <person name="Mallon E."/>
            <person name="Orsini L."/>
        </authorList>
    </citation>
    <scope>NUCLEOTIDE SEQUENCE [LARGE SCALE GENOMIC DNA]</scope>
    <source>
        <strain evidence="1">LRV0_1</strain>
    </source>
</reference>
<accession>A0ABR0API4</accession>
<protein>
    <submittedName>
        <fullName evidence="1">Uncharacterized protein</fullName>
    </submittedName>
</protein>
<evidence type="ECO:0000313" key="1">
    <source>
        <dbReference type="EMBL" id="KAK4027036.1"/>
    </source>
</evidence>
<proteinExistence type="predicted"/>
<evidence type="ECO:0000313" key="2">
    <source>
        <dbReference type="Proteomes" id="UP001234178"/>
    </source>
</evidence>
<organism evidence="1 2">
    <name type="scientific">Daphnia magna</name>
    <dbReference type="NCBI Taxonomy" id="35525"/>
    <lineage>
        <taxon>Eukaryota</taxon>
        <taxon>Metazoa</taxon>
        <taxon>Ecdysozoa</taxon>
        <taxon>Arthropoda</taxon>
        <taxon>Crustacea</taxon>
        <taxon>Branchiopoda</taxon>
        <taxon>Diplostraca</taxon>
        <taxon>Cladocera</taxon>
        <taxon>Anomopoda</taxon>
        <taxon>Daphniidae</taxon>
        <taxon>Daphnia</taxon>
    </lineage>
</organism>
<keyword evidence="2" id="KW-1185">Reference proteome</keyword>
<comment type="caution">
    <text evidence="1">The sequence shown here is derived from an EMBL/GenBank/DDBJ whole genome shotgun (WGS) entry which is preliminary data.</text>
</comment>
<name>A0ABR0API4_9CRUS</name>
<dbReference type="Proteomes" id="UP001234178">
    <property type="component" value="Unassembled WGS sequence"/>
</dbReference>